<evidence type="ECO:0000313" key="4">
    <source>
        <dbReference type="EMBL" id="MBN7795122.1"/>
    </source>
</evidence>
<evidence type="ECO:0000256" key="1">
    <source>
        <dbReference type="ARBA" id="ARBA00005254"/>
    </source>
</evidence>
<dbReference type="EMBL" id="JAFKCZ010000001">
    <property type="protein sequence ID" value="MBN7795122.1"/>
    <property type="molecule type" value="Genomic_DNA"/>
</dbReference>
<accession>A0A939IKM8</accession>
<dbReference type="InterPro" id="IPR014748">
    <property type="entry name" value="Enoyl-CoA_hydra_C"/>
</dbReference>
<evidence type="ECO:0000256" key="3">
    <source>
        <dbReference type="RuleBase" id="RU003707"/>
    </source>
</evidence>
<dbReference type="Proteomes" id="UP000664303">
    <property type="component" value="Unassembled WGS sequence"/>
</dbReference>
<organism evidence="4 5">
    <name type="scientific">Parahaliea mediterranea</name>
    <dbReference type="NCBI Taxonomy" id="651086"/>
    <lineage>
        <taxon>Bacteria</taxon>
        <taxon>Pseudomonadati</taxon>
        <taxon>Pseudomonadota</taxon>
        <taxon>Gammaproteobacteria</taxon>
        <taxon>Cellvibrionales</taxon>
        <taxon>Halieaceae</taxon>
        <taxon>Parahaliea</taxon>
    </lineage>
</organism>
<dbReference type="PANTHER" id="PTHR11941:SF54">
    <property type="entry name" value="ENOYL-COA HYDRATASE, MITOCHONDRIAL"/>
    <property type="match status" value="1"/>
</dbReference>
<evidence type="ECO:0000256" key="2">
    <source>
        <dbReference type="ARBA" id="ARBA00023239"/>
    </source>
</evidence>
<dbReference type="GO" id="GO:0006635">
    <property type="term" value="P:fatty acid beta-oxidation"/>
    <property type="evidence" value="ECO:0007669"/>
    <property type="project" value="TreeGrafter"/>
</dbReference>
<dbReference type="Gene3D" id="3.90.226.10">
    <property type="entry name" value="2-enoyl-CoA Hydratase, Chain A, domain 1"/>
    <property type="match status" value="1"/>
</dbReference>
<comment type="similarity">
    <text evidence="1 3">Belongs to the enoyl-CoA hydratase/isomerase family.</text>
</comment>
<comment type="caution">
    <text evidence="4">The sequence shown here is derived from an EMBL/GenBank/DDBJ whole genome shotgun (WGS) entry which is preliminary data.</text>
</comment>
<dbReference type="Gene3D" id="1.10.12.10">
    <property type="entry name" value="Lyase 2-enoyl-coa Hydratase, Chain A, domain 2"/>
    <property type="match status" value="1"/>
</dbReference>
<proteinExistence type="inferred from homology"/>
<keyword evidence="5" id="KW-1185">Reference proteome</keyword>
<dbReference type="PROSITE" id="PS00166">
    <property type="entry name" value="ENOYL_COA_HYDRATASE"/>
    <property type="match status" value="1"/>
</dbReference>
<dbReference type="SUPFAM" id="SSF52096">
    <property type="entry name" value="ClpP/crotonase"/>
    <property type="match status" value="1"/>
</dbReference>
<keyword evidence="2" id="KW-0456">Lyase</keyword>
<evidence type="ECO:0000313" key="5">
    <source>
        <dbReference type="Proteomes" id="UP000664303"/>
    </source>
</evidence>
<gene>
    <name evidence="4" type="ORF">JYP50_00875</name>
</gene>
<dbReference type="InterPro" id="IPR029045">
    <property type="entry name" value="ClpP/crotonase-like_dom_sf"/>
</dbReference>
<dbReference type="AlphaFoldDB" id="A0A939IKM8"/>
<dbReference type="GO" id="GO:0016829">
    <property type="term" value="F:lyase activity"/>
    <property type="evidence" value="ECO:0007669"/>
    <property type="project" value="UniProtKB-KW"/>
</dbReference>
<dbReference type="CDD" id="cd06558">
    <property type="entry name" value="crotonase-like"/>
    <property type="match status" value="1"/>
</dbReference>
<sequence length="252" mass="27088">MTDTIKYSSDGRIGRLLLNNPGRHNSLGEEQLSAMQQHLRMLTRTSGPRVLVITGAGDRTFCSGASLQEMNSGKISGELFQDTTDLIAALPIPTIAALNGNVFGGGVELALSCDFRIGLEGTRMRVPAAAIGLCYPTSGIERFVQRLGVSAAKRLLMAAEEISGRDMVDIGFLDYLSDREGFQAAVENIANNLSDLAPLAVCAMKEIIQGASAGALDPERVRVLAQRCLESEDLQEGFAAQREKRKPDFSGR</sequence>
<reference evidence="4" key="1">
    <citation type="submission" date="2021-02" db="EMBL/GenBank/DDBJ databases">
        <title>PHA producing bacteria isolated from coastal sediment in Guangdong, Shenzhen.</title>
        <authorList>
            <person name="Zheng W."/>
            <person name="Yu S."/>
            <person name="Huang Y."/>
        </authorList>
    </citation>
    <scope>NUCLEOTIDE SEQUENCE</scope>
    <source>
        <strain evidence="4">TN14-10</strain>
    </source>
</reference>
<dbReference type="InterPro" id="IPR018376">
    <property type="entry name" value="Enoyl-CoA_hyd/isom_CS"/>
</dbReference>
<dbReference type="PANTHER" id="PTHR11941">
    <property type="entry name" value="ENOYL-COA HYDRATASE-RELATED"/>
    <property type="match status" value="1"/>
</dbReference>
<dbReference type="RefSeq" id="WP_206558563.1">
    <property type="nucleotide sequence ID" value="NZ_JAFKCZ010000001.1"/>
</dbReference>
<protein>
    <submittedName>
        <fullName evidence="4">Enoyl-CoA hydratase/isomerase family protein</fullName>
    </submittedName>
</protein>
<dbReference type="Pfam" id="PF00378">
    <property type="entry name" value="ECH_1"/>
    <property type="match status" value="1"/>
</dbReference>
<name>A0A939IKM8_9GAMM</name>
<dbReference type="InterPro" id="IPR001753">
    <property type="entry name" value="Enoyl-CoA_hydra/iso"/>
</dbReference>